<accession>A0AAN6S3W2</accession>
<feature type="compositionally biased region" description="Polar residues" evidence="1">
    <location>
        <begin position="1"/>
        <end position="14"/>
    </location>
</feature>
<organism evidence="2 3">
    <name type="scientific">Diplogelasinospora grovesii</name>
    <dbReference type="NCBI Taxonomy" id="303347"/>
    <lineage>
        <taxon>Eukaryota</taxon>
        <taxon>Fungi</taxon>
        <taxon>Dikarya</taxon>
        <taxon>Ascomycota</taxon>
        <taxon>Pezizomycotina</taxon>
        <taxon>Sordariomycetes</taxon>
        <taxon>Sordariomycetidae</taxon>
        <taxon>Sordariales</taxon>
        <taxon>Diplogelasinosporaceae</taxon>
        <taxon>Diplogelasinospora</taxon>
    </lineage>
</organism>
<feature type="compositionally biased region" description="Basic residues" evidence="1">
    <location>
        <begin position="302"/>
        <end position="311"/>
    </location>
</feature>
<feature type="compositionally biased region" description="Acidic residues" evidence="1">
    <location>
        <begin position="80"/>
        <end position="112"/>
    </location>
</feature>
<dbReference type="AlphaFoldDB" id="A0AAN6S3W2"/>
<feature type="compositionally biased region" description="Acidic residues" evidence="1">
    <location>
        <begin position="31"/>
        <end position="52"/>
    </location>
</feature>
<dbReference type="EMBL" id="MU853800">
    <property type="protein sequence ID" value="KAK3940172.1"/>
    <property type="molecule type" value="Genomic_DNA"/>
</dbReference>
<reference evidence="3" key="1">
    <citation type="journal article" date="2023" name="Mol. Phylogenet. Evol.">
        <title>Genome-scale phylogeny and comparative genomics of the fungal order Sordariales.</title>
        <authorList>
            <person name="Hensen N."/>
            <person name="Bonometti L."/>
            <person name="Westerberg I."/>
            <person name="Brannstrom I.O."/>
            <person name="Guillou S."/>
            <person name="Cros-Aarteil S."/>
            <person name="Calhoun S."/>
            <person name="Haridas S."/>
            <person name="Kuo A."/>
            <person name="Mondo S."/>
            <person name="Pangilinan J."/>
            <person name="Riley R."/>
            <person name="LaButti K."/>
            <person name="Andreopoulos B."/>
            <person name="Lipzen A."/>
            <person name="Chen C."/>
            <person name="Yan M."/>
            <person name="Daum C."/>
            <person name="Ng V."/>
            <person name="Clum A."/>
            <person name="Steindorff A."/>
            <person name="Ohm R.A."/>
            <person name="Martin F."/>
            <person name="Silar P."/>
            <person name="Natvig D.O."/>
            <person name="Lalanne C."/>
            <person name="Gautier V."/>
            <person name="Ament-Velasquez S.L."/>
            <person name="Kruys A."/>
            <person name="Hutchinson M.I."/>
            <person name="Powell A.J."/>
            <person name="Barry K."/>
            <person name="Miller A.N."/>
            <person name="Grigoriev I.V."/>
            <person name="Debuchy R."/>
            <person name="Gladieux P."/>
            <person name="Hiltunen Thoren M."/>
            <person name="Johannesson H."/>
        </authorList>
    </citation>
    <scope>NUCLEOTIDE SEQUENCE [LARGE SCALE GENOMIC DNA]</scope>
    <source>
        <strain evidence="3">CBS 340.73</strain>
    </source>
</reference>
<feature type="compositionally biased region" description="Polar residues" evidence="1">
    <location>
        <begin position="233"/>
        <end position="250"/>
    </location>
</feature>
<dbReference type="Proteomes" id="UP001303473">
    <property type="component" value="Unassembled WGS sequence"/>
</dbReference>
<feature type="region of interest" description="Disordered" evidence="1">
    <location>
        <begin position="544"/>
        <end position="601"/>
    </location>
</feature>
<feature type="compositionally biased region" description="Acidic residues" evidence="1">
    <location>
        <begin position="254"/>
        <end position="273"/>
    </location>
</feature>
<protein>
    <submittedName>
        <fullName evidence="2">Uncharacterized protein</fullName>
    </submittedName>
</protein>
<feature type="compositionally biased region" description="Polar residues" evidence="1">
    <location>
        <begin position="562"/>
        <end position="573"/>
    </location>
</feature>
<evidence type="ECO:0000313" key="2">
    <source>
        <dbReference type="EMBL" id="KAK3940172.1"/>
    </source>
</evidence>
<comment type="caution">
    <text evidence="2">The sequence shown here is derived from an EMBL/GenBank/DDBJ whole genome shotgun (WGS) entry which is preliminary data.</text>
</comment>
<name>A0AAN6S3W2_9PEZI</name>
<gene>
    <name evidence="2" type="ORF">QBC46DRAFT_130419</name>
</gene>
<feature type="compositionally biased region" description="Acidic residues" evidence="1">
    <location>
        <begin position="222"/>
        <end position="232"/>
    </location>
</feature>
<feature type="region of interest" description="Disordered" evidence="1">
    <location>
        <begin position="1"/>
        <end position="315"/>
    </location>
</feature>
<evidence type="ECO:0000313" key="3">
    <source>
        <dbReference type="Proteomes" id="UP001303473"/>
    </source>
</evidence>
<evidence type="ECO:0000256" key="1">
    <source>
        <dbReference type="SAM" id="MobiDB-lite"/>
    </source>
</evidence>
<proteinExistence type="predicted"/>
<feature type="compositionally biased region" description="Basic and acidic residues" evidence="1">
    <location>
        <begin position="53"/>
        <end position="62"/>
    </location>
</feature>
<keyword evidence="3" id="KW-1185">Reference proteome</keyword>
<sequence length="601" mass="66112">MSRNIRQKYQTTPVKASKKRRGSDSSSSLDLSDDDGYSGVEDVSDSDDDDDEHVFAAEEEHIISQSSRKRSLSTPRPVQDEDEDADEEEENDEEEEEAGDDEEEEADEDAGADETTSWDGILSDPDDNTAAEQLDNYIQEQEVVPVERHVRFAGVPDSDSDSDSTTTDASEDIQSFFPDIFIDQNQLDPAFRREIENDDESSGSGSFWDFHSSSQDFLGIDSADDAGSDEETPTATPVASQPPTEASTPVASDEVQELDGYETDGETTEEDIPTEPPVRKKQVRRVQPVDMTSDSDTERPVRSRRGNKPRVGRYNLDSSVHKPIAVVNPTTRKMMIFTPSKMSRLDLSPESFNVDLNADLCSPILSNPGLVMMGAMFSSNTFGDFMNTQPFGPAEAFFPLTSDTVVGVDSEDSEIDVPAQADEEESMLKLEDFIYFNHEDSEGEEELGFDWNGDITSSPARPKTSASAASAASDASMFDVHPLLSHFDNNSDAVGAFRRNQINQQLILSEKASQESLAFSGPLYHGTLRGIKTGSMEAVTTPITPARRHKRPPSMGGMNGYSDLQSSPLNSVSQKRKASSGLNDNTHKRHRSISDMEVLQI</sequence>